<reference evidence="2 3" key="1">
    <citation type="submission" date="2015-01" db="EMBL/GenBank/DDBJ databases">
        <title>Evolution of Trichinella species and genotypes.</title>
        <authorList>
            <person name="Korhonen P.K."/>
            <person name="Edoardo P."/>
            <person name="Giuseppe L.R."/>
            <person name="Gasser R.B."/>
        </authorList>
    </citation>
    <scope>NUCLEOTIDE SEQUENCE [LARGE SCALE GENOMIC DNA]</scope>
    <source>
        <strain evidence="2">ISS176</strain>
    </source>
</reference>
<feature type="signal peptide" evidence="1">
    <location>
        <begin position="1"/>
        <end position="22"/>
    </location>
</feature>
<gene>
    <name evidence="2" type="ORF">T4C_7992</name>
</gene>
<dbReference type="AlphaFoldDB" id="A0A0V1JUB0"/>
<keyword evidence="1" id="KW-0732">Signal</keyword>
<protein>
    <submittedName>
        <fullName evidence="2">Uncharacterized protein</fullName>
    </submittedName>
</protein>
<dbReference type="EMBL" id="JYDV01000044">
    <property type="protein sequence ID" value="KRZ38567.1"/>
    <property type="molecule type" value="Genomic_DNA"/>
</dbReference>
<accession>A0A0V1JUB0</accession>
<dbReference type="Proteomes" id="UP000054826">
    <property type="component" value="Unassembled WGS sequence"/>
</dbReference>
<sequence>MRIFLAHANFVCLLLDCCEILSYYWIAVIYDELCVVILNGGDDGRSDEIWSLVGGCMMSDDHTCGIRQYEEHADFKQFIICGQDLVDWKCSRNVDVNPHLIIYWNSCRCVADRDMKIYYDVIKP</sequence>
<feature type="chain" id="PRO_5006880649" evidence="1">
    <location>
        <begin position="23"/>
        <end position="124"/>
    </location>
</feature>
<organism evidence="2 3">
    <name type="scientific">Trichinella pseudospiralis</name>
    <name type="common">Parasitic roundworm</name>
    <dbReference type="NCBI Taxonomy" id="6337"/>
    <lineage>
        <taxon>Eukaryota</taxon>
        <taxon>Metazoa</taxon>
        <taxon>Ecdysozoa</taxon>
        <taxon>Nematoda</taxon>
        <taxon>Enoplea</taxon>
        <taxon>Dorylaimia</taxon>
        <taxon>Trichinellida</taxon>
        <taxon>Trichinellidae</taxon>
        <taxon>Trichinella</taxon>
    </lineage>
</organism>
<evidence type="ECO:0000313" key="3">
    <source>
        <dbReference type="Proteomes" id="UP000054826"/>
    </source>
</evidence>
<name>A0A0V1JUB0_TRIPS</name>
<proteinExistence type="predicted"/>
<comment type="caution">
    <text evidence="2">The sequence shown here is derived from an EMBL/GenBank/DDBJ whole genome shotgun (WGS) entry which is preliminary data.</text>
</comment>
<evidence type="ECO:0000256" key="1">
    <source>
        <dbReference type="SAM" id="SignalP"/>
    </source>
</evidence>
<evidence type="ECO:0000313" key="2">
    <source>
        <dbReference type="EMBL" id="KRZ38567.1"/>
    </source>
</evidence>